<dbReference type="Proteomes" id="UP001165498">
    <property type="component" value="Unassembled WGS sequence"/>
</dbReference>
<dbReference type="Pfam" id="PF03960">
    <property type="entry name" value="ArsC"/>
    <property type="match status" value="1"/>
</dbReference>
<dbReference type="InterPro" id="IPR036249">
    <property type="entry name" value="Thioredoxin-like_sf"/>
</dbReference>
<dbReference type="InterPro" id="IPR006660">
    <property type="entry name" value="Arsenate_reductase-like"/>
</dbReference>
<dbReference type="SUPFAM" id="SSF52833">
    <property type="entry name" value="Thioredoxin-like"/>
    <property type="match status" value="1"/>
</dbReference>
<reference evidence="3" key="1">
    <citation type="submission" date="2022-07" db="EMBL/GenBank/DDBJ databases">
        <title>Tahibacter sp., a new gammaproteobacterium isolated from the silt sample collected at pig farm.</title>
        <authorList>
            <person name="Chen H."/>
        </authorList>
    </citation>
    <scope>NUCLEOTIDE SEQUENCE</scope>
    <source>
        <strain evidence="3">P2K</strain>
    </source>
</reference>
<evidence type="ECO:0000256" key="1">
    <source>
        <dbReference type="ARBA" id="ARBA00007198"/>
    </source>
</evidence>
<protein>
    <submittedName>
        <fullName evidence="3">Arsenate reductase (Glutaredoxin)</fullName>
    </submittedName>
</protein>
<dbReference type="PANTHER" id="PTHR30041:SF4">
    <property type="entry name" value="ARSENATE REDUCTASE"/>
    <property type="match status" value="1"/>
</dbReference>
<comment type="caution">
    <text evidence="3">The sequence shown here is derived from an EMBL/GenBank/DDBJ whole genome shotgun (WGS) entry which is preliminary data.</text>
</comment>
<organism evidence="3 4">
    <name type="scientific">Tahibacter harae</name>
    <dbReference type="NCBI Taxonomy" id="2963937"/>
    <lineage>
        <taxon>Bacteria</taxon>
        <taxon>Pseudomonadati</taxon>
        <taxon>Pseudomonadota</taxon>
        <taxon>Gammaproteobacteria</taxon>
        <taxon>Lysobacterales</taxon>
        <taxon>Rhodanobacteraceae</taxon>
        <taxon>Tahibacter</taxon>
    </lineage>
</organism>
<name>A0ABT1QW37_9GAMM</name>
<comment type="similarity">
    <text evidence="1 2">Belongs to the ArsC family.</text>
</comment>
<dbReference type="RefSeq" id="WP_255915683.1">
    <property type="nucleotide sequence ID" value="NZ_JANFQO010000017.1"/>
</dbReference>
<dbReference type="PANTHER" id="PTHR30041">
    <property type="entry name" value="ARSENATE REDUCTASE"/>
    <property type="match status" value="1"/>
</dbReference>
<accession>A0ABT1QW37</accession>
<evidence type="ECO:0000256" key="2">
    <source>
        <dbReference type="PROSITE-ProRule" id="PRU01282"/>
    </source>
</evidence>
<dbReference type="Gene3D" id="3.40.30.10">
    <property type="entry name" value="Glutaredoxin"/>
    <property type="match status" value="1"/>
</dbReference>
<sequence length="115" mass="12465">MSACTVYYNPRCSKCSATLALLAGRGITPRLVDYQQAPPDIAELTRLAELLGDQAQDLLRRDEAAAAGLQLAPVLPIAELAALLHAQPQWMQRPAVVLGDRALIARPPERVLELL</sequence>
<dbReference type="PROSITE" id="PS51353">
    <property type="entry name" value="ARSC"/>
    <property type="match status" value="1"/>
</dbReference>
<evidence type="ECO:0000313" key="3">
    <source>
        <dbReference type="EMBL" id="MCQ4166498.1"/>
    </source>
</evidence>
<proteinExistence type="inferred from homology"/>
<evidence type="ECO:0000313" key="4">
    <source>
        <dbReference type="Proteomes" id="UP001165498"/>
    </source>
</evidence>
<dbReference type="EMBL" id="JANFQO010000017">
    <property type="protein sequence ID" value="MCQ4166498.1"/>
    <property type="molecule type" value="Genomic_DNA"/>
</dbReference>
<gene>
    <name evidence="3" type="ORF">NM961_17410</name>
</gene>
<keyword evidence="4" id="KW-1185">Reference proteome</keyword>